<dbReference type="Gene3D" id="3.80.10.10">
    <property type="entry name" value="Ribonuclease Inhibitor"/>
    <property type="match status" value="5"/>
</dbReference>
<dbReference type="PANTHER" id="PTHR46652:SF3">
    <property type="entry name" value="LEUCINE-RICH REPEAT-CONTAINING PROTEIN 9"/>
    <property type="match status" value="1"/>
</dbReference>
<dbReference type="InterPro" id="IPR003591">
    <property type="entry name" value="Leu-rich_rpt_typical-subtyp"/>
</dbReference>
<dbReference type="SMART" id="SM00365">
    <property type="entry name" value="LRR_SD22"/>
    <property type="match status" value="5"/>
</dbReference>
<dbReference type="PROSITE" id="PS51450">
    <property type="entry name" value="LRR"/>
    <property type="match status" value="7"/>
</dbReference>
<dbReference type="InterPro" id="IPR050836">
    <property type="entry name" value="SDS22/Internalin_LRR"/>
</dbReference>
<evidence type="ECO:0000313" key="3">
    <source>
        <dbReference type="EMBL" id="GKT37340.1"/>
    </source>
</evidence>
<organism evidence="3 4">
    <name type="scientific">Aduncisulcus paluster</name>
    <dbReference type="NCBI Taxonomy" id="2918883"/>
    <lineage>
        <taxon>Eukaryota</taxon>
        <taxon>Metamonada</taxon>
        <taxon>Carpediemonas-like organisms</taxon>
        <taxon>Aduncisulcus</taxon>
    </lineage>
</organism>
<comment type="caution">
    <text evidence="3">The sequence shown here is derived from an EMBL/GenBank/DDBJ whole genome shotgun (WGS) entry which is preliminary data.</text>
</comment>
<accession>A0ABQ5KY22</accession>
<feature type="non-terminal residue" evidence="3">
    <location>
        <position position="917"/>
    </location>
</feature>
<evidence type="ECO:0000256" key="2">
    <source>
        <dbReference type="ARBA" id="ARBA00022737"/>
    </source>
</evidence>
<keyword evidence="4" id="KW-1185">Reference proteome</keyword>
<dbReference type="PANTHER" id="PTHR46652">
    <property type="entry name" value="LEUCINE-RICH REPEAT AND IQ DOMAIN-CONTAINING PROTEIN 1-RELATED"/>
    <property type="match status" value="1"/>
</dbReference>
<keyword evidence="1" id="KW-0433">Leucine-rich repeat</keyword>
<evidence type="ECO:0000256" key="1">
    <source>
        <dbReference type="ARBA" id="ARBA00022614"/>
    </source>
</evidence>
<dbReference type="Pfam" id="PF12799">
    <property type="entry name" value="LRR_4"/>
    <property type="match status" value="2"/>
</dbReference>
<dbReference type="InterPro" id="IPR001611">
    <property type="entry name" value="Leu-rich_rpt"/>
</dbReference>
<gene>
    <name evidence="3" type="ORF">ADUPG1_010143</name>
</gene>
<feature type="non-terminal residue" evidence="3">
    <location>
        <position position="1"/>
    </location>
</feature>
<dbReference type="SUPFAM" id="SSF52058">
    <property type="entry name" value="L domain-like"/>
    <property type="match status" value="3"/>
</dbReference>
<dbReference type="EMBL" id="BQXS01011456">
    <property type="protein sequence ID" value="GKT37340.1"/>
    <property type="molecule type" value="Genomic_DNA"/>
</dbReference>
<proteinExistence type="predicted"/>
<dbReference type="Pfam" id="PF13855">
    <property type="entry name" value="LRR_8"/>
    <property type="match status" value="1"/>
</dbReference>
<dbReference type="InterPro" id="IPR025875">
    <property type="entry name" value="Leu-rich_rpt_4"/>
</dbReference>
<evidence type="ECO:0008006" key="5">
    <source>
        <dbReference type="Google" id="ProtNLM"/>
    </source>
</evidence>
<reference evidence="3" key="1">
    <citation type="submission" date="2022-03" db="EMBL/GenBank/DDBJ databases">
        <title>Draft genome sequence of Aduncisulcus paluster, a free-living microaerophilic Fornicata.</title>
        <authorList>
            <person name="Yuyama I."/>
            <person name="Kume K."/>
            <person name="Tamura T."/>
            <person name="Inagaki Y."/>
            <person name="Hashimoto T."/>
        </authorList>
    </citation>
    <scope>NUCLEOTIDE SEQUENCE</scope>
    <source>
        <strain evidence="3">NY0171</strain>
    </source>
</reference>
<dbReference type="Proteomes" id="UP001057375">
    <property type="component" value="Unassembled WGS sequence"/>
</dbReference>
<keyword evidence="2" id="KW-0677">Repeat</keyword>
<protein>
    <recommendedName>
        <fullName evidence="5">Chaoptin</fullName>
    </recommendedName>
</protein>
<dbReference type="InterPro" id="IPR032675">
    <property type="entry name" value="LRR_dom_sf"/>
</dbReference>
<dbReference type="SMART" id="SM00369">
    <property type="entry name" value="LRR_TYP"/>
    <property type="match status" value="6"/>
</dbReference>
<sequence length="917" mass="99271">VTFPGFFSSLALSDGSALPALTTLDLSGTSVYDLSPVPATVTSLNVMERLIDDLDMDIDEDITMYLSLHPRDLSSIPSTITELTIGYTVISDLDFIDNLPTLVSLDLMYCYIYDLSKLSQVKDTLEHFSASYSEIYCSLDVLAELTNLKYLEISESRAYKSLFPDLSSLSSLTHLDLHEFNGDREWDISWLELIANLKYLDIENADIKSFRQSFLPNIANMEFINVRGIVSNDYFNDAISLKSLAISLTYCEDLPDFTNLPNLTQLTLSCKWIDESDLQNIATSLRLESLTLYTTSHTYGGISNISYLSSLSFLKILNLDGVYYLSNLTLPSFPSLEYLSYPSSGVTTIPDLSTVPKLRVFSWDDSSISGFSNLSTAPALQSIVFSDCSLSDATQFSSVLSSMISLTDVTIKVSNTPSSTFDLGSVTSLKYLNIDGAWNDMSDAILPPNVRECIMYRHLDGGSITTAPDLSSLTSLQVLDLGGNSISDISFLSAESCPSCSSLKELYLDGNSIEDISPLSGMTSLEWLDLSSNSISDISTISYLQHLKYLDASSNDLSNVDLTPLSSLSSLNSLLLSGTAITDISSISTLVSLKYLEISGNGISDVSPLSSLESLRILLCSNNNISDSSFLSSLPNISYLDISSNSISTIPAGSWLSQIQKMILSSNSLSDISFFEFMPNVSYVSLDENNVSDIAPLSSSTYLWRIDLSENSISDISPLFDLSNLYYLGMSSNNLCFGNEDEDDLIELFESDNISINSSSQICNCPSLDPDSDSTIAAISEGFVCSETAPSSNTWNVTCMSDSYYTYSDSDTFTCTRSADCSGGCEYGSECRVNSDGTHGCSSVVPDVGLHGCVSDLIDAADKVSVGDGTYEFGVSSLKSIPASSSLTCSSSSVSSLVGLEHVGTLSTVDLSSNNIV</sequence>
<evidence type="ECO:0000313" key="4">
    <source>
        <dbReference type="Proteomes" id="UP001057375"/>
    </source>
</evidence>
<name>A0ABQ5KY22_9EUKA</name>